<dbReference type="Pfam" id="PF00583">
    <property type="entry name" value="Acetyltransf_1"/>
    <property type="match status" value="1"/>
</dbReference>
<reference evidence="3 4" key="2">
    <citation type="submission" date="2017-09" db="EMBL/GenBank/DDBJ databases">
        <title>Bacillus patelloidae sp. nov., isolated from the intestinal tract of a marine limpet.</title>
        <authorList>
            <person name="Liu R."/>
            <person name="Dong C."/>
            <person name="Shao Z."/>
        </authorList>
    </citation>
    <scope>NUCLEOTIDE SEQUENCE [LARGE SCALE GENOMIC DNA]</scope>
    <source>
        <strain evidence="3 4">SA5d-4</strain>
    </source>
</reference>
<accession>A0A263BT14</accession>
<feature type="domain" description="N-acetyltransferase" evidence="2">
    <location>
        <begin position="5"/>
        <end position="143"/>
    </location>
</feature>
<dbReference type="InterPro" id="IPR016181">
    <property type="entry name" value="Acyl_CoA_acyltransferase"/>
</dbReference>
<dbReference type="Gene3D" id="3.40.630.30">
    <property type="match status" value="1"/>
</dbReference>
<gene>
    <name evidence="3" type="ORF">CIB95_08720</name>
</gene>
<evidence type="ECO:0000313" key="3">
    <source>
        <dbReference type="EMBL" id="OZM56845.1"/>
    </source>
</evidence>
<protein>
    <submittedName>
        <fullName evidence="3">GNAT family N-acetyltransferase</fullName>
    </submittedName>
</protein>
<evidence type="ECO:0000313" key="4">
    <source>
        <dbReference type="Proteomes" id="UP000217083"/>
    </source>
</evidence>
<reference evidence="4" key="1">
    <citation type="submission" date="2017-08" db="EMBL/GenBank/DDBJ databases">
        <authorList>
            <person name="Huang Z."/>
        </authorList>
    </citation>
    <scope>NUCLEOTIDE SEQUENCE [LARGE SCALE GENOMIC DNA]</scope>
    <source>
        <strain evidence="4">SA5d-4</strain>
    </source>
</reference>
<dbReference type="PROSITE" id="PS51186">
    <property type="entry name" value="GNAT"/>
    <property type="match status" value="1"/>
</dbReference>
<sequence>MQDEKIIELTTERQWIAAFPVMNQLRTELSEEHYLSLLHEMRKEGYQLFALFAGETIVSLAGVSLRYNFYNKKHVFVYDLITDADQRSHGYGEKLLQYIHQWGKENGAELVALESGLQRKGAHRFYKEKLDYEITSYSFRKKL</sequence>
<dbReference type="AlphaFoldDB" id="A0A263BT14"/>
<organism evidence="3 4">
    <name type="scientific">Lottiidibacillus patelloidae</name>
    <dbReference type="NCBI Taxonomy" id="2670334"/>
    <lineage>
        <taxon>Bacteria</taxon>
        <taxon>Bacillati</taxon>
        <taxon>Bacillota</taxon>
        <taxon>Bacilli</taxon>
        <taxon>Bacillales</taxon>
        <taxon>Bacillaceae</taxon>
        <taxon>Lottiidibacillus</taxon>
    </lineage>
</organism>
<keyword evidence="4" id="KW-1185">Reference proteome</keyword>
<keyword evidence="1" id="KW-0812">Transmembrane</keyword>
<proteinExistence type="predicted"/>
<evidence type="ECO:0000256" key="1">
    <source>
        <dbReference type="SAM" id="Phobius"/>
    </source>
</evidence>
<dbReference type="EMBL" id="NPIA01000004">
    <property type="protein sequence ID" value="OZM56845.1"/>
    <property type="molecule type" value="Genomic_DNA"/>
</dbReference>
<keyword evidence="1" id="KW-0472">Membrane</keyword>
<dbReference type="GO" id="GO:0016747">
    <property type="term" value="F:acyltransferase activity, transferring groups other than amino-acyl groups"/>
    <property type="evidence" value="ECO:0007669"/>
    <property type="project" value="InterPro"/>
</dbReference>
<dbReference type="InterPro" id="IPR000182">
    <property type="entry name" value="GNAT_dom"/>
</dbReference>
<evidence type="ECO:0000259" key="2">
    <source>
        <dbReference type="PROSITE" id="PS51186"/>
    </source>
</evidence>
<feature type="transmembrane region" description="Helical" evidence="1">
    <location>
        <begin position="45"/>
        <end position="65"/>
    </location>
</feature>
<keyword evidence="1" id="KW-1133">Transmembrane helix</keyword>
<dbReference type="SUPFAM" id="SSF55729">
    <property type="entry name" value="Acyl-CoA N-acyltransferases (Nat)"/>
    <property type="match status" value="1"/>
</dbReference>
<name>A0A263BT14_9BACI</name>
<dbReference type="RefSeq" id="WP_094924292.1">
    <property type="nucleotide sequence ID" value="NZ_NPIA01000004.1"/>
</dbReference>
<keyword evidence="3" id="KW-0808">Transferase</keyword>
<comment type="caution">
    <text evidence="3">The sequence shown here is derived from an EMBL/GenBank/DDBJ whole genome shotgun (WGS) entry which is preliminary data.</text>
</comment>
<dbReference type="Proteomes" id="UP000217083">
    <property type="component" value="Unassembled WGS sequence"/>
</dbReference>
<dbReference type="CDD" id="cd04301">
    <property type="entry name" value="NAT_SF"/>
    <property type="match status" value="1"/>
</dbReference>